<dbReference type="Proteomes" id="UP000054928">
    <property type="component" value="Unassembled WGS sequence"/>
</dbReference>
<keyword evidence="2 3" id="KW-0802">TPR repeat</keyword>
<sequence length="288" mass="32287">MSKNKRKKRSKRAVPSSTASLPEGNSSSNVDNKKQRTEKAIGKAETEVKIDTLSFHDAFTTGLAFEQLQSLDGALAAFQRAVECDPNHFDALIHLADVHSAIGQHDAALERYKQASKLKDGKEVASLWFRLGVTYSAMMQQTKATFTYKKALELYEKKLKLQDTKETFLVQLKKDHSVTLAALAESFGELGDLDSAVKVYEDAVLKHPNDANMHYNLANMRLARSENTGNTSFDTEVMKCLERALQLCPETLEFVKDLAEYLEAHDQQPDRVCELKRIAKDLSSLDLE</sequence>
<dbReference type="GeneID" id="36407213"/>
<keyword evidence="1" id="KW-0677">Repeat</keyword>
<keyword evidence="6" id="KW-1185">Reference proteome</keyword>
<dbReference type="PANTHER" id="PTHR44858">
    <property type="entry name" value="TETRATRICOPEPTIDE REPEAT PROTEIN 6"/>
    <property type="match status" value="1"/>
</dbReference>
<feature type="repeat" description="TPR" evidence="3">
    <location>
        <begin position="177"/>
        <end position="210"/>
    </location>
</feature>
<evidence type="ECO:0000256" key="3">
    <source>
        <dbReference type="PROSITE-ProRule" id="PRU00339"/>
    </source>
</evidence>
<dbReference type="InterPro" id="IPR011990">
    <property type="entry name" value="TPR-like_helical_dom_sf"/>
</dbReference>
<proteinExistence type="predicted"/>
<dbReference type="EMBL" id="CCYD01000610">
    <property type="protein sequence ID" value="CEG41841.1"/>
    <property type="molecule type" value="Genomic_DNA"/>
</dbReference>
<reference evidence="6" key="1">
    <citation type="submission" date="2014-09" db="EMBL/GenBank/DDBJ databases">
        <authorList>
            <person name="Sharma Rahul"/>
            <person name="Thines Marco"/>
        </authorList>
    </citation>
    <scope>NUCLEOTIDE SEQUENCE [LARGE SCALE GENOMIC DNA]</scope>
</reference>
<accession>A0A0P1AKC4</accession>
<evidence type="ECO:0000256" key="2">
    <source>
        <dbReference type="ARBA" id="ARBA00022803"/>
    </source>
</evidence>
<feature type="compositionally biased region" description="Basic and acidic residues" evidence="4">
    <location>
        <begin position="31"/>
        <end position="40"/>
    </location>
</feature>
<dbReference type="InterPro" id="IPR050498">
    <property type="entry name" value="Ycf3"/>
</dbReference>
<dbReference type="STRING" id="4781.A0A0P1AKC4"/>
<dbReference type="OMA" id="TNAPTWF"/>
<evidence type="ECO:0000256" key="4">
    <source>
        <dbReference type="SAM" id="MobiDB-lite"/>
    </source>
</evidence>
<dbReference type="RefSeq" id="XP_024578210.1">
    <property type="nucleotide sequence ID" value="XM_024727654.1"/>
</dbReference>
<evidence type="ECO:0000313" key="6">
    <source>
        <dbReference type="Proteomes" id="UP000054928"/>
    </source>
</evidence>
<feature type="compositionally biased region" description="Polar residues" evidence="4">
    <location>
        <begin position="15"/>
        <end position="30"/>
    </location>
</feature>
<dbReference type="GO" id="GO:0046813">
    <property type="term" value="P:receptor-mediated virion attachment to host cell"/>
    <property type="evidence" value="ECO:0007669"/>
    <property type="project" value="TreeGrafter"/>
</dbReference>
<dbReference type="OrthoDB" id="29013at2759"/>
<protein>
    <submittedName>
        <fullName evidence="5">FOG: TPR repeat</fullName>
    </submittedName>
</protein>
<feature type="repeat" description="TPR" evidence="3">
    <location>
        <begin position="55"/>
        <end position="88"/>
    </location>
</feature>
<dbReference type="Gene3D" id="1.25.40.10">
    <property type="entry name" value="Tetratricopeptide repeat domain"/>
    <property type="match status" value="2"/>
</dbReference>
<dbReference type="SMART" id="SM00028">
    <property type="entry name" value="TPR"/>
    <property type="match status" value="5"/>
</dbReference>
<name>A0A0P1AKC4_PLAHL</name>
<evidence type="ECO:0000256" key="1">
    <source>
        <dbReference type="ARBA" id="ARBA00022737"/>
    </source>
</evidence>
<evidence type="ECO:0000313" key="5">
    <source>
        <dbReference type="EMBL" id="CEG41841.1"/>
    </source>
</evidence>
<dbReference type="AlphaFoldDB" id="A0A0P1AKC4"/>
<dbReference type="Pfam" id="PF14559">
    <property type="entry name" value="TPR_19"/>
    <property type="match status" value="1"/>
</dbReference>
<dbReference type="PANTHER" id="PTHR44858:SF1">
    <property type="entry name" value="UDP-N-ACETYLGLUCOSAMINE--PEPTIDE N-ACETYLGLUCOSAMINYLTRANSFERASE SPINDLY-RELATED"/>
    <property type="match status" value="1"/>
</dbReference>
<feature type="region of interest" description="Disordered" evidence="4">
    <location>
        <begin position="1"/>
        <end position="40"/>
    </location>
</feature>
<feature type="repeat" description="TPR" evidence="3">
    <location>
        <begin position="125"/>
        <end position="158"/>
    </location>
</feature>
<dbReference type="SUPFAM" id="SSF48452">
    <property type="entry name" value="TPR-like"/>
    <property type="match status" value="1"/>
</dbReference>
<dbReference type="PROSITE" id="PS50005">
    <property type="entry name" value="TPR"/>
    <property type="match status" value="3"/>
</dbReference>
<dbReference type="Pfam" id="PF13428">
    <property type="entry name" value="TPR_14"/>
    <property type="match status" value="1"/>
</dbReference>
<feature type="compositionally biased region" description="Basic residues" evidence="4">
    <location>
        <begin position="1"/>
        <end position="12"/>
    </location>
</feature>
<organism evidence="5 6">
    <name type="scientific">Plasmopara halstedii</name>
    <name type="common">Downy mildew of sunflower</name>
    <dbReference type="NCBI Taxonomy" id="4781"/>
    <lineage>
        <taxon>Eukaryota</taxon>
        <taxon>Sar</taxon>
        <taxon>Stramenopiles</taxon>
        <taxon>Oomycota</taxon>
        <taxon>Peronosporomycetes</taxon>
        <taxon>Peronosporales</taxon>
        <taxon>Peronosporaceae</taxon>
        <taxon>Plasmopara</taxon>
    </lineage>
</organism>
<dbReference type="InterPro" id="IPR019734">
    <property type="entry name" value="TPR_rpt"/>
</dbReference>